<dbReference type="Proteomes" id="UP001055879">
    <property type="component" value="Linkage Group LG03"/>
</dbReference>
<evidence type="ECO:0000313" key="1">
    <source>
        <dbReference type="EMBL" id="KAI3746891.1"/>
    </source>
</evidence>
<sequence length="650" mass="72491">MQGASPAPTNINYEYNNNNNNNIPPVIPPLKSTFPSNQIQNIMDLDDVIPNLPIYKAAMNDDWDSVEHIFDDAPQKLDAKVTSWWETPLHIAVGTNSSHHFVTKLVDTIVETDVQKLRTKSWWGNTALHYAAKIGNTRAARLLVSKDPGIAQITNTDGDTALKLAARYGQQDTLWYLLEVTKDEVGEDGTSPYTGVSGADLISLTLTADVALYIVKNYPSLVTQKDGSRQTALQVLASKPNVFPSGSQLGPLQHLIYSWIPVNLEEASDYYYPMESGKDRGSMTTKKVDSSFRSFVSKLILLIAPCTKDIYSMKQKHFQTQKLVERMCSIVMEKGSHTIAWDVLGTAVSMAVKHGIYELIKVCVQTYPDIVWYDDGGFYLFIAAIRYRQEKVFNLVYQMTGHKIFAATENPNDDNPLHIAGRLSPLQRLKTVTGPALQMQRELQWFKEVEKHVEPSYREALNKDQKTPRMVFTEAHKDLLEEGETWMKETSSSSTVVGALVVTMAFAAAFTAPGGNTITGSPLFLDDGTFLLFIVSDAIALFSSTTSVLMFLAILTSRYAEEDFFYALPKRMMIALVSLFLSLAATMTAFSATLALVLRDQISWIAAPVILMASIPVTLFAMLQFPLLVELVYSTYGQNIFHKENNVLLH</sequence>
<reference evidence="2" key="1">
    <citation type="journal article" date="2022" name="Mol. Ecol. Resour.">
        <title>The genomes of chicory, endive, great burdock and yacon provide insights into Asteraceae palaeo-polyploidization history and plant inulin production.</title>
        <authorList>
            <person name="Fan W."/>
            <person name="Wang S."/>
            <person name="Wang H."/>
            <person name="Wang A."/>
            <person name="Jiang F."/>
            <person name="Liu H."/>
            <person name="Zhao H."/>
            <person name="Xu D."/>
            <person name="Zhang Y."/>
        </authorList>
    </citation>
    <scope>NUCLEOTIDE SEQUENCE [LARGE SCALE GENOMIC DNA]</scope>
    <source>
        <strain evidence="2">cv. Niubang</strain>
    </source>
</reference>
<protein>
    <submittedName>
        <fullName evidence="1">Uncharacterized protein</fullName>
    </submittedName>
</protein>
<keyword evidence="2" id="KW-1185">Reference proteome</keyword>
<gene>
    <name evidence="1" type="ORF">L6452_09333</name>
</gene>
<reference evidence="1 2" key="2">
    <citation type="journal article" date="2022" name="Mol. Ecol. Resour.">
        <title>The genomes of chicory, endive, great burdock and yacon provide insights into Asteraceae paleo-polyploidization history and plant inulin production.</title>
        <authorList>
            <person name="Fan W."/>
            <person name="Wang S."/>
            <person name="Wang H."/>
            <person name="Wang A."/>
            <person name="Jiang F."/>
            <person name="Liu H."/>
            <person name="Zhao H."/>
            <person name="Xu D."/>
            <person name="Zhang Y."/>
        </authorList>
    </citation>
    <scope>NUCLEOTIDE SEQUENCE [LARGE SCALE GENOMIC DNA]</scope>
    <source>
        <strain evidence="2">cv. Niubang</strain>
    </source>
</reference>
<name>A0ACB9DKX2_ARCLA</name>
<evidence type="ECO:0000313" key="2">
    <source>
        <dbReference type="Proteomes" id="UP001055879"/>
    </source>
</evidence>
<organism evidence="1 2">
    <name type="scientific">Arctium lappa</name>
    <name type="common">Greater burdock</name>
    <name type="synonym">Lappa major</name>
    <dbReference type="NCBI Taxonomy" id="4217"/>
    <lineage>
        <taxon>Eukaryota</taxon>
        <taxon>Viridiplantae</taxon>
        <taxon>Streptophyta</taxon>
        <taxon>Embryophyta</taxon>
        <taxon>Tracheophyta</taxon>
        <taxon>Spermatophyta</taxon>
        <taxon>Magnoliopsida</taxon>
        <taxon>eudicotyledons</taxon>
        <taxon>Gunneridae</taxon>
        <taxon>Pentapetalae</taxon>
        <taxon>asterids</taxon>
        <taxon>campanulids</taxon>
        <taxon>Asterales</taxon>
        <taxon>Asteraceae</taxon>
        <taxon>Carduoideae</taxon>
        <taxon>Cardueae</taxon>
        <taxon>Arctiinae</taxon>
        <taxon>Arctium</taxon>
    </lineage>
</organism>
<comment type="caution">
    <text evidence="1">The sequence shown here is derived from an EMBL/GenBank/DDBJ whole genome shotgun (WGS) entry which is preliminary data.</text>
</comment>
<dbReference type="EMBL" id="CM042049">
    <property type="protein sequence ID" value="KAI3746891.1"/>
    <property type="molecule type" value="Genomic_DNA"/>
</dbReference>
<proteinExistence type="predicted"/>
<accession>A0ACB9DKX2</accession>